<feature type="non-terminal residue" evidence="2">
    <location>
        <position position="1"/>
    </location>
</feature>
<organism evidence="2">
    <name type="scientific">Tanacetum cinerariifolium</name>
    <name type="common">Dalmatian daisy</name>
    <name type="synonym">Chrysanthemum cinerariifolium</name>
    <dbReference type="NCBI Taxonomy" id="118510"/>
    <lineage>
        <taxon>Eukaryota</taxon>
        <taxon>Viridiplantae</taxon>
        <taxon>Streptophyta</taxon>
        <taxon>Embryophyta</taxon>
        <taxon>Tracheophyta</taxon>
        <taxon>Spermatophyta</taxon>
        <taxon>Magnoliopsida</taxon>
        <taxon>eudicotyledons</taxon>
        <taxon>Gunneridae</taxon>
        <taxon>Pentapetalae</taxon>
        <taxon>asterids</taxon>
        <taxon>campanulids</taxon>
        <taxon>Asterales</taxon>
        <taxon>Asteraceae</taxon>
        <taxon>Asteroideae</taxon>
        <taxon>Anthemideae</taxon>
        <taxon>Anthemidinae</taxon>
        <taxon>Tanacetum</taxon>
    </lineage>
</organism>
<feature type="signal peptide" evidence="1">
    <location>
        <begin position="1"/>
        <end position="23"/>
    </location>
</feature>
<proteinExistence type="predicted"/>
<sequence>FMYMKLLLVFAAAGLLGTASAQAQTVLPSGAVAPAGAVVPTTGAPITPGTVPGAQPVEPPTRGSCFRFRAAAKATREYSFRPLPLVRPGASLAQRNSCCCFWEATPPGAKTARRAQLPWLAVARQ</sequence>
<name>A0A699VCI7_TANCI</name>
<reference evidence="2" key="1">
    <citation type="journal article" date="2019" name="Sci. Rep.">
        <title>Draft genome of Tanacetum cinerariifolium, the natural source of mosquito coil.</title>
        <authorList>
            <person name="Yamashiro T."/>
            <person name="Shiraishi A."/>
            <person name="Satake H."/>
            <person name="Nakayama K."/>
        </authorList>
    </citation>
    <scope>NUCLEOTIDE SEQUENCE</scope>
</reference>
<keyword evidence="1" id="KW-0732">Signal</keyword>
<evidence type="ECO:0000313" key="2">
    <source>
        <dbReference type="EMBL" id="GFD31066.1"/>
    </source>
</evidence>
<evidence type="ECO:0000256" key="1">
    <source>
        <dbReference type="SAM" id="SignalP"/>
    </source>
</evidence>
<feature type="chain" id="PRO_5025384686" evidence="1">
    <location>
        <begin position="24"/>
        <end position="125"/>
    </location>
</feature>
<protein>
    <submittedName>
        <fullName evidence="2">Uncharacterized protein</fullName>
    </submittedName>
</protein>
<dbReference type="AlphaFoldDB" id="A0A699VCI7"/>
<accession>A0A699VCI7</accession>
<dbReference type="EMBL" id="BKCJ011410214">
    <property type="protein sequence ID" value="GFD31066.1"/>
    <property type="molecule type" value="Genomic_DNA"/>
</dbReference>
<gene>
    <name evidence="2" type="ORF">Tci_903035</name>
</gene>
<comment type="caution">
    <text evidence="2">The sequence shown here is derived from an EMBL/GenBank/DDBJ whole genome shotgun (WGS) entry which is preliminary data.</text>
</comment>